<dbReference type="EMBL" id="LMWN01000079">
    <property type="protein sequence ID" value="KUM98073.1"/>
    <property type="molecule type" value="Genomic_DNA"/>
</dbReference>
<dbReference type="InterPro" id="IPR000873">
    <property type="entry name" value="AMP-dep_synth/lig_dom"/>
</dbReference>
<dbReference type="InterPro" id="IPR023213">
    <property type="entry name" value="CAT-like_dom_sf"/>
</dbReference>
<evidence type="ECO:0000256" key="2">
    <source>
        <dbReference type="SAM" id="MobiDB-lite"/>
    </source>
</evidence>
<evidence type="ECO:0000256" key="1">
    <source>
        <dbReference type="ARBA" id="ARBA00001957"/>
    </source>
</evidence>
<dbReference type="SUPFAM" id="SSF47336">
    <property type="entry name" value="ACP-like"/>
    <property type="match status" value="1"/>
</dbReference>
<dbReference type="Pfam" id="PF00668">
    <property type="entry name" value="Condensation"/>
    <property type="match status" value="1"/>
</dbReference>
<dbReference type="InterPro" id="IPR036736">
    <property type="entry name" value="ACP-like_sf"/>
</dbReference>
<evidence type="ECO:0000259" key="3">
    <source>
        <dbReference type="PROSITE" id="PS50075"/>
    </source>
</evidence>
<dbReference type="Pfam" id="PF00550">
    <property type="entry name" value="PP-binding"/>
    <property type="match status" value="1"/>
</dbReference>
<sequence length="1008" mass="108168">MSYSELAQAAQAVEATLRLRGVGAGDRVAIAALPGPWFLSTIIAAAELRATYVPLDLRHTSERLRTVVERSSCVCVVVDDAGAAVLDAGTATLHLDDVKPVESVLPAPEDTLHVTDDAVLYAMFTSGSTGEPKGVLIDHAAVAQLVTAATTDLAIPAGAVWSWTHSPAFDYSTWETWGALLTGGCVAVPEPGTVADPEALCRFLVEQRVNVFSQTPSSFRRITTDARLLDMATSSRDLTHVIFGGEALPSATVKPWASRQGLTAPRLVNMYGITETSVHSTFHVLGDDSLADVQVPVGHALTGRSVTVRDADGRLLEPGETGELFVGGHGLAVGYLDDPEATARAFVNLPGENGESKRFYRSGDLGRVDPRTGVLYHCGRADHQVKISGHRVAPEEVAAAVSRVDGVGDAVVLAQPHPVLREPRLVAYVRPDEHAAQRPVRYFREQTRALLPPYLVPSHFVRVDQLPLTANGKLDPSRLPSPWTDTADEPATEASDAARGVEETLIAAFAQALSLTTDEVEPDADFFSLGGDSILATTVFTATPQLRERLTLRDLFTTTTVRGLAQLWHERSPEPARAGTTAEPVTPGIVVLPLTRAQQGIVYEWSKSSSGAYQDGLLHHVSLSCTLDDIVERIAFLSTVHPVLRARLRLDRSEGELDLSGDASVSVTSHDDSADSNDAAVSRARRWIEQRRAEPMDLTAGPLFRFRVGRLQDGSFTVALVAHHVVTDGWSLSVLLRDLYDLCLGLRRPQDLAARFGDHLKVLAALPELETRDMDALASAGALTPARPSLRPVFSWAVSMTGTTQESGVPVDDRLIDAAKAFAAAAGVPLKSVFVAAHMKATQTDTAKHLSACVPVSGRPDLPGGDTCIGYFVRLRLLGLAQQQGESAEELARRVWDAERVLMQTRYAPLSVQLGAAPDTLPPVLFNYVDFHVLNSVHSVIRTSEAFDENSFPLTIEVVNRTDGAPGAHRCLVRAKGAAAASLLEQLAAEHVTALRQMVAPYVDGGNA</sequence>
<reference evidence="4 5" key="1">
    <citation type="submission" date="2015-10" db="EMBL/GenBank/DDBJ databases">
        <title>Draft genome sequence of Streptomyces yokosukanensis DSM 40224, type strain for the species Streptomyces yokosukanensis.</title>
        <authorList>
            <person name="Ruckert C."/>
            <person name="Winkler A."/>
            <person name="Kalinowski J."/>
            <person name="Kampfer P."/>
            <person name="Glaeser S."/>
        </authorList>
    </citation>
    <scope>NUCLEOTIDE SEQUENCE [LARGE SCALE GENOMIC DNA]</scope>
    <source>
        <strain evidence="4 5">DSM 40224</strain>
    </source>
</reference>
<dbReference type="GO" id="GO:0003824">
    <property type="term" value="F:catalytic activity"/>
    <property type="evidence" value="ECO:0007669"/>
    <property type="project" value="InterPro"/>
</dbReference>
<feature type="domain" description="Carrier" evidence="3">
    <location>
        <begin position="496"/>
        <end position="572"/>
    </location>
</feature>
<dbReference type="Pfam" id="PF13193">
    <property type="entry name" value="AMP-binding_C"/>
    <property type="match status" value="1"/>
</dbReference>
<gene>
    <name evidence="4" type="ORF">AQI95_41530</name>
</gene>
<dbReference type="CDD" id="cd05930">
    <property type="entry name" value="A_NRPS"/>
    <property type="match status" value="1"/>
</dbReference>
<dbReference type="STRING" id="67386.AQI95_41530"/>
<dbReference type="InterPro" id="IPR025110">
    <property type="entry name" value="AMP-bd_C"/>
</dbReference>
<dbReference type="InterPro" id="IPR010071">
    <property type="entry name" value="AA_adenyl_dom"/>
</dbReference>
<dbReference type="GO" id="GO:0044550">
    <property type="term" value="P:secondary metabolite biosynthetic process"/>
    <property type="evidence" value="ECO:0007669"/>
    <property type="project" value="TreeGrafter"/>
</dbReference>
<dbReference type="PANTHER" id="PTHR45527:SF1">
    <property type="entry name" value="FATTY ACID SYNTHASE"/>
    <property type="match status" value="1"/>
</dbReference>
<dbReference type="InterPro" id="IPR042099">
    <property type="entry name" value="ANL_N_sf"/>
</dbReference>
<evidence type="ECO:0000313" key="5">
    <source>
        <dbReference type="Proteomes" id="UP000053127"/>
    </source>
</evidence>
<feature type="region of interest" description="Disordered" evidence="2">
    <location>
        <begin position="473"/>
        <end position="495"/>
    </location>
</feature>
<dbReference type="Gene3D" id="3.40.50.12780">
    <property type="entry name" value="N-terminal domain of ligase-like"/>
    <property type="match status" value="1"/>
</dbReference>
<organism evidence="4 5">
    <name type="scientific">Streptomyces yokosukanensis</name>
    <dbReference type="NCBI Taxonomy" id="67386"/>
    <lineage>
        <taxon>Bacteria</taxon>
        <taxon>Bacillati</taxon>
        <taxon>Actinomycetota</taxon>
        <taxon>Actinomycetes</taxon>
        <taxon>Kitasatosporales</taxon>
        <taxon>Streptomycetaceae</taxon>
        <taxon>Streptomyces</taxon>
    </lineage>
</organism>
<name>A0A117PY13_9ACTN</name>
<protein>
    <recommendedName>
        <fullName evidence="3">Carrier domain-containing protein</fullName>
    </recommendedName>
</protein>
<dbReference type="SUPFAM" id="SSF56801">
    <property type="entry name" value="Acetyl-CoA synthetase-like"/>
    <property type="match status" value="1"/>
</dbReference>
<dbReference type="GO" id="GO:0005737">
    <property type="term" value="C:cytoplasm"/>
    <property type="evidence" value="ECO:0007669"/>
    <property type="project" value="TreeGrafter"/>
</dbReference>
<keyword evidence="5" id="KW-1185">Reference proteome</keyword>
<dbReference type="InterPro" id="IPR045851">
    <property type="entry name" value="AMP-bd_C_sf"/>
</dbReference>
<comment type="caution">
    <text evidence="4">The sequence shown here is derived from an EMBL/GenBank/DDBJ whole genome shotgun (WGS) entry which is preliminary data.</text>
</comment>
<dbReference type="GO" id="GO:0043041">
    <property type="term" value="P:amino acid activation for nonribosomal peptide biosynthetic process"/>
    <property type="evidence" value="ECO:0007669"/>
    <property type="project" value="TreeGrafter"/>
</dbReference>
<dbReference type="PROSITE" id="PS50075">
    <property type="entry name" value="CARRIER"/>
    <property type="match status" value="1"/>
</dbReference>
<dbReference type="InterPro" id="IPR009081">
    <property type="entry name" value="PP-bd_ACP"/>
</dbReference>
<evidence type="ECO:0000313" key="4">
    <source>
        <dbReference type="EMBL" id="KUM98073.1"/>
    </source>
</evidence>
<dbReference type="Gene3D" id="3.30.300.30">
    <property type="match status" value="1"/>
</dbReference>
<dbReference type="InterPro" id="IPR001242">
    <property type="entry name" value="Condensation_dom"/>
</dbReference>
<dbReference type="AlphaFoldDB" id="A0A117PY13"/>
<dbReference type="NCBIfam" id="TIGR01733">
    <property type="entry name" value="AA-adenyl-dom"/>
    <property type="match status" value="1"/>
</dbReference>
<proteinExistence type="predicted"/>
<dbReference type="GO" id="GO:0008610">
    <property type="term" value="P:lipid biosynthetic process"/>
    <property type="evidence" value="ECO:0007669"/>
    <property type="project" value="UniProtKB-ARBA"/>
</dbReference>
<accession>A0A117PY13</accession>
<dbReference type="Proteomes" id="UP000053127">
    <property type="component" value="Unassembled WGS sequence"/>
</dbReference>
<dbReference type="Gene3D" id="3.30.559.10">
    <property type="entry name" value="Chloramphenicol acetyltransferase-like domain"/>
    <property type="match status" value="1"/>
</dbReference>
<dbReference type="Pfam" id="PF00501">
    <property type="entry name" value="AMP-binding"/>
    <property type="match status" value="1"/>
</dbReference>
<dbReference type="PANTHER" id="PTHR45527">
    <property type="entry name" value="NONRIBOSOMAL PEPTIDE SYNTHETASE"/>
    <property type="match status" value="1"/>
</dbReference>
<comment type="cofactor">
    <cofactor evidence="1">
        <name>pantetheine 4'-phosphate</name>
        <dbReference type="ChEBI" id="CHEBI:47942"/>
    </cofactor>
</comment>
<dbReference type="SUPFAM" id="SSF52777">
    <property type="entry name" value="CoA-dependent acyltransferases"/>
    <property type="match status" value="2"/>
</dbReference>
<dbReference type="GO" id="GO:0031177">
    <property type="term" value="F:phosphopantetheine binding"/>
    <property type="evidence" value="ECO:0007669"/>
    <property type="project" value="TreeGrafter"/>
</dbReference>
<dbReference type="Gene3D" id="1.10.1200.10">
    <property type="entry name" value="ACP-like"/>
    <property type="match status" value="1"/>
</dbReference>
<dbReference type="Gene3D" id="3.30.559.30">
    <property type="entry name" value="Nonribosomal peptide synthetase, condensation domain"/>
    <property type="match status" value="1"/>
</dbReference>